<evidence type="ECO:0000313" key="2">
    <source>
        <dbReference type="EMBL" id="KMP00338.1"/>
    </source>
</evidence>
<feature type="compositionally biased region" description="Basic and acidic residues" evidence="1">
    <location>
        <begin position="128"/>
        <end position="146"/>
    </location>
</feature>
<sequence length="270" mass="30005">MTGANYFFSPAATAFWDRAMVNDGRLYYVNTHWQEVMVLHFPQTQYTGSHAFTSNIRNSPFASPWLNAPTPPAVTSGALTDTAPLNPPTHLEPIAIPDPEIQAEFHAEDQAEAEERAKAELEAIAQADAERKAQADAEDEAERREAASFLQRSARPATEDFHLQAALLASYRKPSPPFVEPTPSRSLIACALEYLALRILDLVGTERPDTSNNSGADNEPPKCFTCRKKKAVCQHPRVNNGARLCEECFVFSPFGRTSHLKRRALFSKDF</sequence>
<dbReference type="AlphaFoldDB" id="A0A0J6Y168"/>
<reference evidence="3" key="1">
    <citation type="journal article" date="2010" name="Genome Res.">
        <title>Population genomic sequencing of Coccidioides fungi reveals recent hybridization and transposon control.</title>
        <authorList>
            <person name="Neafsey D.E."/>
            <person name="Barker B.M."/>
            <person name="Sharpton T.J."/>
            <person name="Stajich J.E."/>
            <person name="Park D.J."/>
            <person name="Whiston E."/>
            <person name="Hung C.-Y."/>
            <person name="McMahan C."/>
            <person name="White J."/>
            <person name="Sykes S."/>
            <person name="Heiman D."/>
            <person name="Young S."/>
            <person name="Zeng Q."/>
            <person name="Abouelleil A."/>
            <person name="Aftuck L."/>
            <person name="Bessette D."/>
            <person name="Brown A."/>
            <person name="FitzGerald M."/>
            <person name="Lui A."/>
            <person name="Macdonald J.P."/>
            <person name="Priest M."/>
            <person name="Orbach M.J."/>
            <person name="Galgiani J.N."/>
            <person name="Kirkland T.N."/>
            <person name="Cole G.T."/>
            <person name="Birren B.W."/>
            <person name="Henn M.R."/>
            <person name="Taylor J.W."/>
            <person name="Rounsley S.D."/>
        </authorList>
    </citation>
    <scope>NUCLEOTIDE SEQUENCE [LARGE SCALE GENOMIC DNA]</scope>
    <source>
        <strain evidence="3">RMSCC 2394</strain>
    </source>
</reference>
<dbReference type="OrthoDB" id="10674327at2759"/>
<accession>A0A0J6Y168</accession>
<name>A0A0J6Y168_COCIT</name>
<dbReference type="EMBL" id="DS028093">
    <property type="protein sequence ID" value="KMP00338.1"/>
    <property type="molecule type" value="Genomic_DNA"/>
</dbReference>
<evidence type="ECO:0000313" key="3">
    <source>
        <dbReference type="Proteomes" id="UP000054565"/>
    </source>
</evidence>
<evidence type="ECO:0000256" key="1">
    <source>
        <dbReference type="SAM" id="MobiDB-lite"/>
    </source>
</evidence>
<feature type="region of interest" description="Disordered" evidence="1">
    <location>
        <begin position="127"/>
        <end position="155"/>
    </location>
</feature>
<gene>
    <name evidence="2" type="ORF">CIRG_00480</name>
</gene>
<protein>
    <submittedName>
        <fullName evidence="2">Uncharacterized protein</fullName>
    </submittedName>
</protein>
<proteinExistence type="predicted"/>
<organism evidence="2 3">
    <name type="scientific">Coccidioides immitis RMSCC 2394</name>
    <dbReference type="NCBI Taxonomy" id="404692"/>
    <lineage>
        <taxon>Eukaryota</taxon>
        <taxon>Fungi</taxon>
        <taxon>Dikarya</taxon>
        <taxon>Ascomycota</taxon>
        <taxon>Pezizomycotina</taxon>
        <taxon>Eurotiomycetes</taxon>
        <taxon>Eurotiomycetidae</taxon>
        <taxon>Onygenales</taxon>
        <taxon>Onygenaceae</taxon>
        <taxon>Coccidioides</taxon>
    </lineage>
</organism>
<dbReference type="Proteomes" id="UP000054565">
    <property type="component" value="Unassembled WGS sequence"/>
</dbReference>